<proteinExistence type="predicted"/>
<reference evidence="3 4" key="1">
    <citation type="submission" date="2020-08" db="EMBL/GenBank/DDBJ databases">
        <title>Genomic Encyclopedia of Type Strains, Phase IV (KMG-IV): sequencing the most valuable type-strain genomes for metagenomic binning, comparative biology and taxonomic classification.</title>
        <authorList>
            <person name="Goeker M."/>
        </authorList>
    </citation>
    <scope>NUCLEOTIDE SEQUENCE [LARGE SCALE GENOMIC DNA]</scope>
    <source>
        <strain evidence="3 4">YIM 65646</strain>
    </source>
</reference>
<feature type="compositionally biased region" description="Acidic residues" evidence="1">
    <location>
        <begin position="48"/>
        <end position="71"/>
    </location>
</feature>
<organism evidence="3 4">
    <name type="scientific">Phytomonospora endophytica</name>
    <dbReference type="NCBI Taxonomy" id="714109"/>
    <lineage>
        <taxon>Bacteria</taxon>
        <taxon>Bacillati</taxon>
        <taxon>Actinomycetota</taxon>
        <taxon>Actinomycetes</taxon>
        <taxon>Micromonosporales</taxon>
        <taxon>Micromonosporaceae</taxon>
        <taxon>Phytomonospora</taxon>
    </lineage>
</organism>
<keyword evidence="2" id="KW-0812">Transmembrane</keyword>
<accession>A0A841FQK3</accession>
<evidence type="ECO:0000313" key="4">
    <source>
        <dbReference type="Proteomes" id="UP000548476"/>
    </source>
</evidence>
<comment type="caution">
    <text evidence="3">The sequence shown here is derived from an EMBL/GenBank/DDBJ whole genome shotgun (WGS) entry which is preliminary data.</text>
</comment>
<feature type="compositionally biased region" description="Acidic residues" evidence="1">
    <location>
        <begin position="79"/>
        <end position="96"/>
    </location>
</feature>
<keyword evidence="4" id="KW-1185">Reference proteome</keyword>
<dbReference type="Proteomes" id="UP000548476">
    <property type="component" value="Unassembled WGS sequence"/>
</dbReference>
<dbReference type="RefSeq" id="WP_184791154.1">
    <property type="nucleotide sequence ID" value="NZ_BONT01000008.1"/>
</dbReference>
<name>A0A841FQK3_9ACTN</name>
<keyword evidence="2" id="KW-1133">Transmembrane helix</keyword>
<sequence>MYGWIWRKLPFGVPGKVTGMLVLLGGIGALLWFFAFPRLEPLLPFDDSQIEEAPSQEEIDPDNQIPDEEPSDPPPPANDEGDGGGGQDDDALLPGG</sequence>
<gene>
    <name evidence="3" type="ORF">HNR73_006239</name>
</gene>
<dbReference type="EMBL" id="JACHGT010000016">
    <property type="protein sequence ID" value="MBB6038356.1"/>
    <property type="molecule type" value="Genomic_DNA"/>
</dbReference>
<evidence type="ECO:0000256" key="1">
    <source>
        <dbReference type="SAM" id="MobiDB-lite"/>
    </source>
</evidence>
<feature type="transmembrane region" description="Helical" evidence="2">
    <location>
        <begin position="17"/>
        <end position="36"/>
    </location>
</feature>
<evidence type="ECO:0000313" key="3">
    <source>
        <dbReference type="EMBL" id="MBB6038356.1"/>
    </source>
</evidence>
<protein>
    <submittedName>
        <fullName evidence="3">Uncharacterized protein</fullName>
    </submittedName>
</protein>
<feature type="region of interest" description="Disordered" evidence="1">
    <location>
        <begin position="47"/>
        <end position="96"/>
    </location>
</feature>
<evidence type="ECO:0000256" key="2">
    <source>
        <dbReference type="SAM" id="Phobius"/>
    </source>
</evidence>
<dbReference type="AlphaFoldDB" id="A0A841FQK3"/>
<keyword evidence="2" id="KW-0472">Membrane</keyword>